<dbReference type="AlphaFoldDB" id="A0A1A9ZD99"/>
<reference evidence="1" key="2">
    <citation type="submission" date="2020-05" db="UniProtKB">
        <authorList>
            <consortium name="EnsemblMetazoa"/>
        </authorList>
    </citation>
    <scope>IDENTIFICATION</scope>
    <source>
        <strain evidence="1">IAEA</strain>
    </source>
</reference>
<protein>
    <submittedName>
        <fullName evidence="1">Uncharacterized protein</fullName>
    </submittedName>
</protein>
<dbReference type="Proteomes" id="UP000092445">
    <property type="component" value="Unassembled WGS sequence"/>
</dbReference>
<dbReference type="VEuPathDB" id="VectorBase:GPAI011215"/>
<dbReference type="EnsemblMetazoa" id="GPAI011215-RA">
    <property type="protein sequence ID" value="GPAI011215-PA"/>
    <property type="gene ID" value="GPAI011215"/>
</dbReference>
<accession>A0A1A9ZD99</accession>
<proteinExistence type="predicted"/>
<sequence length="178" mass="20023">MSTPNKSFKVFQRPSQSHLYENSSVEIAVHICPRVIYVVIYRSTTTAIDTAACDADVDAGTPLRKDDYDVSWPLGPQINNLCEDASFYSILQANEKTTWDSYRMVEVISGALNGKCGKRFREGFKRNDVSGSGHVFEDTNDALPTERENLDHCEISHPNTSTDETRCLMSQGFYNSEH</sequence>
<evidence type="ECO:0000313" key="2">
    <source>
        <dbReference type="Proteomes" id="UP000092445"/>
    </source>
</evidence>
<organism evidence="1 2">
    <name type="scientific">Glossina pallidipes</name>
    <name type="common">Tsetse fly</name>
    <dbReference type="NCBI Taxonomy" id="7398"/>
    <lineage>
        <taxon>Eukaryota</taxon>
        <taxon>Metazoa</taxon>
        <taxon>Ecdysozoa</taxon>
        <taxon>Arthropoda</taxon>
        <taxon>Hexapoda</taxon>
        <taxon>Insecta</taxon>
        <taxon>Pterygota</taxon>
        <taxon>Neoptera</taxon>
        <taxon>Endopterygota</taxon>
        <taxon>Diptera</taxon>
        <taxon>Brachycera</taxon>
        <taxon>Muscomorpha</taxon>
        <taxon>Hippoboscoidea</taxon>
        <taxon>Glossinidae</taxon>
        <taxon>Glossina</taxon>
    </lineage>
</organism>
<reference evidence="2" key="1">
    <citation type="submission" date="2014-03" db="EMBL/GenBank/DDBJ databases">
        <authorList>
            <person name="Aksoy S."/>
            <person name="Warren W."/>
            <person name="Wilson R.K."/>
        </authorList>
    </citation>
    <scope>NUCLEOTIDE SEQUENCE [LARGE SCALE GENOMIC DNA]</scope>
    <source>
        <strain evidence="2">IAEA</strain>
    </source>
</reference>
<keyword evidence="2" id="KW-1185">Reference proteome</keyword>
<name>A0A1A9ZD99_GLOPL</name>
<evidence type="ECO:0000313" key="1">
    <source>
        <dbReference type="EnsemblMetazoa" id="GPAI011215-PA"/>
    </source>
</evidence>